<sequence>MLLINSHILKIAPMLKPSAEYNRRIAIIEGWALSNGNNSVLWIPEINRRCGKIYGFRTVQRRFQYASEEESLERTYREDRYITMCVPTLQTKNRSRHSN</sequence>
<dbReference type="Proteomes" id="UP000078541">
    <property type="component" value="Unassembled WGS sequence"/>
</dbReference>
<reference evidence="1 2" key="1">
    <citation type="submission" date="2016-03" db="EMBL/GenBank/DDBJ databases">
        <title>Trachymyrmex septentrionalis WGS genome.</title>
        <authorList>
            <person name="Nygaard S."/>
            <person name="Hu H."/>
            <person name="Boomsma J."/>
            <person name="Zhang G."/>
        </authorList>
    </citation>
    <scope>NUCLEOTIDE SEQUENCE [LARGE SCALE GENOMIC DNA]</scope>
    <source>
        <strain evidence="1">Tsep2-gDNA-1</strain>
        <tissue evidence="1">Whole body</tissue>
    </source>
</reference>
<dbReference type="EMBL" id="KQ981250">
    <property type="protein sequence ID" value="KYN44207.1"/>
    <property type="molecule type" value="Genomic_DNA"/>
</dbReference>
<evidence type="ECO:0000313" key="1">
    <source>
        <dbReference type="EMBL" id="KYN44207.1"/>
    </source>
</evidence>
<keyword evidence="2" id="KW-1185">Reference proteome</keyword>
<organism evidence="1 2">
    <name type="scientific">Trachymyrmex septentrionalis</name>
    <dbReference type="NCBI Taxonomy" id="34720"/>
    <lineage>
        <taxon>Eukaryota</taxon>
        <taxon>Metazoa</taxon>
        <taxon>Ecdysozoa</taxon>
        <taxon>Arthropoda</taxon>
        <taxon>Hexapoda</taxon>
        <taxon>Insecta</taxon>
        <taxon>Pterygota</taxon>
        <taxon>Neoptera</taxon>
        <taxon>Endopterygota</taxon>
        <taxon>Hymenoptera</taxon>
        <taxon>Apocrita</taxon>
        <taxon>Aculeata</taxon>
        <taxon>Formicoidea</taxon>
        <taxon>Formicidae</taxon>
        <taxon>Myrmicinae</taxon>
        <taxon>Trachymyrmex</taxon>
    </lineage>
</organism>
<gene>
    <name evidence="1" type="ORF">ALC56_01329</name>
</gene>
<evidence type="ECO:0000313" key="2">
    <source>
        <dbReference type="Proteomes" id="UP000078541"/>
    </source>
</evidence>
<dbReference type="AlphaFoldDB" id="A0A151K0S6"/>
<name>A0A151K0S6_9HYME</name>
<protein>
    <submittedName>
        <fullName evidence="1">Uncharacterized protein</fullName>
    </submittedName>
</protein>
<proteinExistence type="predicted"/>
<accession>A0A151K0S6</accession>